<keyword evidence="4" id="KW-1185">Reference proteome</keyword>
<feature type="domain" description="ABC-type glycine betaine transport system substrate-binding" evidence="2">
    <location>
        <begin position="118"/>
        <end position="376"/>
    </location>
</feature>
<protein>
    <submittedName>
        <fullName evidence="3">ABC transporter substrate-binding protein</fullName>
    </submittedName>
</protein>
<accession>A0A849ABX6</accession>
<sequence length="381" mass="38424">MKTQRLFTKMTGPKMPGRKMTGRTAGLVAVGVAAALALTACGGSDPTQTSSPSADGGTTDAGAAAGGDAAGSAAGAADSGAAGSGAAGSGAAGSGAAGSGAAGSGAAGSGANTATGGQVVIGSANFPESQLLATIYSKALQAKGVDVSTKLNIGSREIYLNALEKGDINMIPEYTGGLLNWYDKESKATAPEEVYQGVQSSLPNGFTLLKMSKAEDKDSVTVTKETADKWQLKTISDLSGHAGEMVLAGPPEWQTRPDGVPGLKSVYGLTFKTFKPFSADASPVKLLTSNVAQAANVFTTDPAFDQAPIVALEDDKQMFAAQNVVPLISEKVATDQVRSTLDAVSDALTTDDLVQLNSAVSVDKKPVDQVAGDWVKSKNLG</sequence>
<dbReference type="SUPFAM" id="SSF53850">
    <property type="entry name" value="Periplasmic binding protein-like II"/>
    <property type="match status" value="1"/>
</dbReference>
<dbReference type="Gene3D" id="3.40.190.120">
    <property type="entry name" value="Osmoprotection protein (prox), domain 2"/>
    <property type="match status" value="1"/>
</dbReference>
<dbReference type="GO" id="GO:0022857">
    <property type="term" value="F:transmembrane transporter activity"/>
    <property type="evidence" value="ECO:0007669"/>
    <property type="project" value="InterPro"/>
</dbReference>
<evidence type="ECO:0000313" key="4">
    <source>
        <dbReference type="Proteomes" id="UP000562984"/>
    </source>
</evidence>
<evidence type="ECO:0000259" key="2">
    <source>
        <dbReference type="Pfam" id="PF04069"/>
    </source>
</evidence>
<dbReference type="Gene3D" id="3.40.190.10">
    <property type="entry name" value="Periplasmic binding protein-like II"/>
    <property type="match status" value="1"/>
</dbReference>
<dbReference type="EMBL" id="JABEND010000007">
    <property type="protein sequence ID" value="NNG36651.1"/>
    <property type="molecule type" value="Genomic_DNA"/>
</dbReference>
<feature type="compositionally biased region" description="Low complexity" evidence="1">
    <location>
        <begin position="53"/>
        <end position="63"/>
    </location>
</feature>
<organism evidence="3 4">
    <name type="scientific">Nakamurella aerolata</name>
    <dbReference type="NCBI Taxonomy" id="1656892"/>
    <lineage>
        <taxon>Bacteria</taxon>
        <taxon>Bacillati</taxon>
        <taxon>Actinomycetota</taxon>
        <taxon>Actinomycetes</taxon>
        <taxon>Nakamurellales</taxon>
        <taxon>Nakamurellaceae</taxon>
        <taxon>Nakamurella</taxon>
    </lineage>
</organism>
<reference evidence="3 4" key="1">
    <citation type="submission" date="2020-05" db="EMBL/GenBank/DDBJ databases">
        <title>Nakamurella sp. DB0629 isolated from air conditioner.</title>
        <authorList>
            <person name="Kim D.H."/>
            <person name="Kim D.-U."/>
        </authorList>
    </citation>
    <scope>NUCLEOTIDE SEQUENCE [LARGE SCALE GENOMIC DNA]</scope>
    <source>
        <strain evidence="3 4">DB0629</strain>
    </source>
</reference>
<comment type="caution">
    <text evidence="3">The sequence shown here is derived from an EMBL/GenBank/DDBJ whole genome shotgun (WGS) entry which is preliminary data.</text>
</comment>
<proteinExistence type="predicted"/>
<dbReference type="RefSeq" id="WP_171200338.1">
    <property type="nucleotide sequence ID" value="NZ_JABEND010000007.1"/>
</dbReference>
<evidence type="ECO:0000256" key="1">
    <source>
        <dbReference type="SAM" id="MobiDB-lite"/>
    </source>
</evidence>
<feature type="region of interest" description="Disordered" evidence="1">
    <location>
        <begin position="41"/>
        <end position="69"/>
    </location>
</feature>
<dbReference type="AlphaFoldDB" id="A0A849ABX6"/>
<gene>
    <name evidence="3" type="ORF">HKD39_13215</name>
</gene>
<dbReference type="Proteomes" id="UP000562984">
    <property type="component" value="Unassembled WGS sequence"/>
</dbReference>
<dbReference type="CDD" id="cd13606">
    <property type="entry name" value="PBP2_ProX_like"/>
    <property type="match status" value="1"/>
</dbReference>
<dbReference type="InterPro" id="IPR007210">
    <property type="entry name" value="ABC_Gly_betaine_transp_sub-bd"/>
</dbReference>
<feature type="region of interest" description="Disordered" evidence="1">
    <location>
        <begin position="1"/>
        <end position="20"/>
    </location>
</feature>
<dbReference type="Pfam" id="PF04069">
    <property type="entry name" value="OpuAC"/>
    <property type="match status" value="1"/>
</dbReference>
<dbReference type="GO" id="GO:0043190">
    <property type="term" value="C:ATP-binding cassette (ABC) transporter complex"/>
    <property type="evidence" value="ECO:0007669"/>
    <property type="project" value="InterPro"/>
</dbReference>
<evidence type="ECO:0000313" key="3">
    <source>
        <dbReference type="EMBL" id="NNG36651.1"/>
    </source>
</evidence>
<name>A0A849ABX6_9ACTN</name>